<keyword evidence="3" id="KW-1185">Reference proteome</keyword>
<proteinExistence type="predicted"/>
<gene>
    <name evidence="2" type="ORF">FNH04_00580</name>
</gene>
<accession>A0A5N8VTE1</accession>
<sequence>MSAVNRHSGGGEAEKEQSAAEAAESMWVPESLRVPSPDEIVGQAFPHRDPLVITGITVICQDCGAREDWLILLSQRVVHVRCRCGHEWREPELTPAWFEETKRGPAVEYHSSAESVVQSLGFDGTFKGIYL</sequence>
<dbReference type="AlphaFoldDB" id="A0A5N8VTE1"/>
<protein>
    <submittedName>
        <fullName evidence="2">Uncharacterized protein</fullName>
    </submittedName>
</protein>
<dbReference type="OrthoDB" id="3853525at2"/>
<evidence type="ECO:0000313" key="3">
    <source>
        <dbReference type="Proteomes" id="UP000326979"/>
    </source>
</evidence>
<dbReference type="EMBL" id="VJZE01000002">
    <property type="protein sequence ID" value="MPY38511.1"/>
    <property type="molecule type" value="Genomic_DNA"/>
</dbReference>
<dbReference type="Proteomes" id="UP000326979">
    <property type="component" value="Unassembled WGS sequence"/>
</dbReference>
<feature type="region of interest" description="Disordered" evidence="1">
    <location>
        <begin position="1"/>
        <end position="28"/>
    </location>
</feature>
<name>A0A5N8VTE1_9ACTN</name>
<comment type="caution">
    <text evidence="2">The sequence shown here is derived from an EMBL/GenBank/DDBJ whole genome shotgun (WGS) entry which is preliminary data.</text>
</comment>
<evidence type="ECO:0000256" key="1">
    <source>
        <dbReference type="SAM" id="MobiDB-lite"/>
    </source>
</evidence>
<reference evidence="2 3" key="1">
    <citation type="submission" date="2019-07" db="EMBL/GenBank/DDBJ databases">
        <title>New species of Amycolatopsis and Streptomyces.</title>
        <authorList>
            <person name="Duangmal K."/>
            <person name="Teo W.F.A."/>
            <person name="Lipun K."/>
        </authorList>
    </citation>
    <scope>NUCLEOTIDE SEQUENCE [LARGE SCALE GENOMIC DNA]</scope>
    <source>
        <strain evidence="2 3">TISTR 2346</strain>
    </source>
</reference>
<evidence type="ECO:0000313" key="2">
    <source>
        <dbReference type="EMBL" id="MPY38511.1"/>
    </source>
</evidence>
<dbReference type="RefSeq" id="WP_152779193.1">
    <property type="nucleotide sequence ID" value="NZ_VJZE01000002.1"/>
</dbReference>
<organism evidence="2 3">
    <name type="scientific">Streptomyces phyllanthi</name>
    <dbReference type="NCBI Taxonomy" id="1803180"/>
    <lineage>
        <taxon>Bacteria</taxon>
        <taxon>Bacillati</taxon>
        <taxon>Actinomycetota</taxon>
        <taxon>Actinomycetes</taxon>
        <taxon>Kitasatosporales</taxon>
        <taxon>Streptomycetaceae</taxon>
        <taxon>Streptomyces</taxon>
    </lineage>
</organism>